<keyword evidence="1" id="KW-0472">Membrane</keyword>
<evidence type="ECO:0000256" key="1">
    <source>
        <dbReference type="SAM" id="Phobius"/>
    </source>
</evidence>
<dbReference type="AlphaFoldDB" id="A0A8W8ITC7"/>
<sequence>MNDVHKTIIFVIFSLINLLALYVVATCPRGLTQYHGLCLTLPNQTMLMSWPNALGTCQDLGGTLLTIDNAQKQKDIEQFIADHYNVSRIDLHLPPVYEYHFMDGLDKFIRNEKYIQFDFKGCNDAYVILSEHRNSSFRSYEVLFGGWKNTLSVIRKCRQCAPMTTTSHSPLSCTEFKPFWISWENGTIRAGEGREVGASTFMEWSDSTSHPVNFFGISSWRTAQTSWRFLKDPYNSTFWLAGSDLGHHAQWEWFPKEDFVGFTNWLPGLEESQKRSPSRHCMQMSLHNDFKWAADNCMQNRNFICEISKHESSTKAPFGRGVG</sequence>
<dbReference type="EnsemblMetazoa" id="G15590.2">
    <property type="protein sequence ID" value="G15590.2:cds"/>
    <property type="gene ID" value="G15590"/>
</dbReference>
<dbReference type="SMART" id="SM00034">
    <property type="entry name" value="CLECT"/>
    <property type="match status" value="1"/>
</dbReference>
<name>A0A8W8ITC7_MAGGI</name>
<dbReference type="Pfam" id="PF12248">
    <property type="entry name" value="Methyltransf_FA"/>
    <property type="match status" value="1"/>
</dbReference>
<dbReference type="OMA" id="PYNSTFW"/>
<keyword evidence="1" id="KW-0812">Transmembrane</keyword>
<dbReference type="PANTHER" id="PTHR36695">
    <property type="entry name" value="AGAP008648-PA"/>
    <property type="match status" value="1"/>
</dbReference>
<dbReference type="PANTHER" id="PTHR36695:SF12">
    <property type="entry name" value="AGAP008648-PA"/>
    <property type="match status" value="1"/>
</dbReference>
<dbReference type="Gene3D" id="3.10.100.10">
    <property type="entry name" value="Mannose-Binding Protein A, subunit A"/>
    <property type="match status" value="2"/>
</dbReference>
<dbReference type="InterPro" id="IPR016186">
    <property type="entry name" value="C-type_lectin-like/link_sf"/>
</dbReference>
<protein>
    <recommendedName>
        <fullName evidence="2">C-type lectin domain-containing protein</fullName>
    </recommendedName>
</protein>
<reference evidence="3" key="1">
    <citation type="submission" date="2022-08" db="UniProtKB">
        <authorList>
            <consortium name="EnsemblMetazoa"/>
        </authorList>
    </citation>
    <scope>IDENTIFICATION</scope>
    <source>
        <strain evidence="3">05x7-T-G4-1.051#20</strain>
    </source>
</reference>
<dbReference type="InterPro" id="IPR016187">
    <property type="entry name" value="CTDL_fold"/>
</dbReference>
<proteinExistence type="predicted"/>
<dbReference type="InterPro" id="IPR022041">
    <property type="entry name" value="Methyltransf_FA"/>
</dbReference>
<evidence type="ECO:0000313" key="4">
    <source>
        <dbReference type="Proteomes" id="UP000005408"/>
    </source>
</evidence>
<feature type="domain" description="C-type lectin" evidence="2">
    <location>
        <begin position="217"/>
        <end position="306"/>
    </location>
</feature>
<dbReference type="OrthoDB" id="2142040at2759"/>
<keyword evidence="1" id="KW-1133">Transmembrane helix</keyword>
<dbReference type="InterPro" id="IPR001304">
    <property type="entry name" value="C-type_lectin-like"/>
</dbReference>
<dbReference type="Proteomes" id="UP000005408">
    <property type="component" value="Unassembled WGS sequence"/>
</dbReference>
<accession>A0A8W8ITC7</accession>
<keyword evidence="4" id="KW-1185">Reference proteome</keyword>
<feature type="transmembrane region" description="Helical" evidence="1">
    <location>
        <begin position="7"/>
        <end position="25"/>
    </location>
</feature>
<dbReference type="SUPFAM" id="SSF56436">
    <property type="entry name" value="C-type lectin-like"/>
    <property type="match status" value="1"/>
</dbReference>
<organism evidence="3 4">
    <name type="scientific">Magallana gigas</name>
    <name type="common">Pacific oyster</name>
    <name type="synonym">Crassostrea gigas</name>
    <dbReference type="NCBI Taxonomy" id="29159"/>
    <lineage>
        <taxon>Eukaryota</taxon>
        <taxon>Metazoa</taxon>
        <taxon>Spiralia</taxon>
        <taxon>Lophotrochozoa</taxon>
        <taxon>Mollusca</taxon>
        <taxon>Bivalvia</taxon>
        <taxon>Autobranchia</taxon>
        <taxon>Pteriomorphia</taxon>
        <taxon>Ostreida</taxon>
        <taxon>Ostreoidea</taxon>
        <taxon>Ostreidae</taxon>
        <taxon>Magallana</taxon>
    </lineage>
</organism>
<dbReference type="CDD" id="cd00037">
    <property type="entry name" value="CLECT"/>
    <property type="match status" value="2"/>
</dbReference>
<evidence type="ECO:0000313" key="3">
    <source>
        <dbReference type="EnsemblMetazoa" id="G15590.2:cds"/>
    </source>
</evidence>
<dbReference type="PROSITE" id="PS50041">
    <property type="entry name" value="C_TYPE_LECTIN_2"/>
    <property type="match status" value="1"/>
</dbReference>
<evidence type="ECO:0000259" key="2">
    <source>
        <dbReference type="PROSITE" id="PS50041"/>
    </source>
</evidence>